<comment type="caution">
    <text evidence="2">The sequence shown here is derived from an EMBL/GenBank/DDBJ whole genome shotgun (WGS) entry which is preliminary data.</text>
</comment>
<organism evidence="2 3">
    <name type="scientific">Iningainema tapete BLCC-T55</name>
    <dbReference type="NCBI Taxonomy" id="2748662"/>
    <lineage>
        <taxon>Bacteria</taxon>
        <taxon>Bacillati</taxon>
        <taxon>Cyanobacteriota</taxon>
        <taxon>Cyanophyceae</taxon>
        <taxon>Nostocales</taxon>
        <taxon>Scytonemataceae</taxon>
        <taxon>Iningainema tapete</taxon>
    </lineage>
</organism>
<dbReference type="EMBL" id="JACXAE010000099">
    <property type="protein sequence ID" value="MBD2776899.1"/>
    <property type="molecule type" value="Genomic_DNA"/>
</dbReference>
<name>A0A8J6XRC2_9CYAN</name>
<evidence type="ECO:0000259" key="1">
    <source>
        <dbReference type="Pfam" id="PF12770"/>
    </source>
</evidence>
<dbReference type="InterPro" id="IPR024983">
    <property type="entry name" value="CHAT_dom"/>
</dbReference>
<keyword evidence="3" id="KW-1185">Reference proteome</keyword>
<feature type="domain" description="CHAT" evidence="1">
    <location>
        <begin position="30"/>
        <end position="85"/>
    </location>
</feature>
<dbReference type="Proteomes" id="UP000629098">
    <property type="component" value="Unassembled WGS sequence"/>
</dbReference>
<dbReference type="AlphaFoldDB" id="A0A8J6XRC2"/>
<protein>
    <submittedName>
        <fullName evidence="2">CHAT domain-containing protein</fullName>
    </submittedName>
</protein>
<accession>A0A8J6XRC2</accession>
<evidence type="ECO:0000313" key="2">
    <source>
        <dbReference type="EMBL" id="MBD2776899.1"/>
    </source>
</evidence>
<dbReference type="Pfam" id="PF12770">
    <property type="entry name" value="CHAT"/>
    <property type="match status" value="1"/>
</dbReference>
<sequence>MLYSILGRRNTTKATIRVLFRSHNEMLENSGFLAAGATTVVSSLWKVSDISTTFLMIKFYENLRQISPQEPGAVAVALKVAQKWISFTLLNYIKGGDRI</sequence>
<proteinExistence type="predicted"/>
<evidence type="ECO:0000313" key="3">
    <source>
        <dbReference type="Proteomes" id="UP000629098"/>
    </source>
</evidence>
<gene>
    <name evidence="2" type="ORF">ICL16_33830</name>
</gene>
<reference evidence="2" key="1">
    <citation type="submission" date="2020-09" db="EMBL/GenBank/DDBJ databases">
        <title>Iningainema tapete sp. nov. (Scytonemataceae, Cyanobacteria) from greenhouses in central Florida (USA) produces two types of nodularin with biosynthetic potential for microcystin-LR and anabaenopeptins.</title>
        <authorList>
            <person name="Berthold D.E."/>
            <person name="Lefler F.W."/>
            <person name="Huang I.-S."/>
            <person name="Abdulla H."/>
            <person name="Zimba P.V."/>
            <person name="Laughinghouse H.D. IV."/>
        </authorList>
    </citation>
    <scope>NUCLEOTIDE SEQUENCE</scope>
    <source>
        <strain evidence="2">BLCCT55</strain>
    </source>
</reference>